<dbReference type="Pfam" id="PF00109">
    <property type="entry name" value="ketoacyl-synt"/>
    <property type="match status" value="1"/>
</dbReference>
<sequence length="235" mass="24919">GRGNSIAMDPQQRFLLQLSCHSIENAGYSLHEFEGTRTGVYMSASPTQYKDLLEDSSFLGSVANLNAAVAGRISYLLNLHGPAMMIDTACSSSLVAIIEACKSIQLGLIDYALAGGIRIGASFRVKGHVNMDNVDSPGGRSRALDDDADGIGAGEGGGVVVLKSLDKAIEDKDHIHAVIKGYAINQDGGRTVGITAPSPIAQKEVITEAWEMAQVEPEAIRYIEAHGTRTITSEF</sequence>
<dbReference type="EMBL" id="AY604661">
    <property type="protein sequence ID" value="AAU93834.1"/>
    <property type="molecule type" value="Genomic_DNA"/>
</dbReference>
<name>Q5GF16_9CYAN</name>
<proteinExistence type="predicted"/>
<dbReference type="GO" id="GO:0005737">
    <property type="term" value="C:cytoplasm"/>
    <property type="evidence" value="ECO:0007669"/>
    <property type="project" value="TreeGrafter"/>
</dbReference>
<dbReference type="PANTHER" id="PTHR43775:SF37">
    <property type="entry name" value="SI:DKEY-61P9.11"/>
    <property type="match status" value="1"/>
</dbReference>
<dbReference type="InterPro" id="IPR014030">
    <property type="entry name" value="Ketoacyl_synth_N"/>
</dbReference>
<dbReference type="SUPFAM" id="SSF53901">
    <property type="entry name" value="Thiolase-like"/>
    <property type="match status" value="1"/>
</dbReference>
<dbReference type="GO" id="GO:0004312">
    <property type="term" value="F:fatty acid synthase activity"/>
    <property type="evidence" value="ECO:0007669"/>
    <property type="project" value="TreeGrafter"/>
</dbReference>
<organism evidence="5">
    <name type="scientific">cyanobacterium HPC-31</name>
    <dbReference type="NCBI Taxonomy" id="290726"/>
    <lineage>
        <taxon>Bacteria</taxon>
        <taxon>Bacillati</taxon>
        <taxon>Cyanobacteriota</taxon>
    </lineage>
</organism>
<protein>
    <submittedName>
        <fullName evidence="5">Putative polyketide synthase</fullName>
    </submittedName>
</protein>
<dbReference type="InterPro" id="IPR014031">
    <property type="entry name" value="Ketoacyl_synth_C"/>
</dbReference>
<evidence type="ECO:0000313" key="5">
    <source>
        <dbReference type="EMBL" id="AAU93834.1"/>
    </source>
</evidence>
<dbReference type="PANTHER" id="PTHR43775">
    <property type="entry name" value="FATTY ACID SYNTHASE"/>
    <property type="match status" value="1"/>
</dbReference>
<dbReference type="CDD" id="cd00833">
    <property type="entry name" value="PKS"/>
    <property type="match status" value="1"/>
</dbReference>
<evidence type="ECO:0000259" key="4">
    <source>
        <dbReference type="PROSITE" id="PS52004"/>
    </source>
</evidence>
<feature type="non-terminal residue" evidence="5">
    <location>
        <position position="235"/>
    </location>
</feature>
<dbReference type="GO" id="GO:0005886">
    <property type="term" value="C:plasma membrane"/>
    <property type="evidence" value="ECO:0007669"/>
    <property type="project" value="TreeGrafter"/>
</dbReference>
<dbReference type="GO" id="GO:0004315">
    <property type="term" value="F:3-oxoacyl-[acyl-carrier-protein] synthase activity"/>
    <property type="evidence" value="ECO:0007669"/>
    <property type="project" value="InterPro"/>
</dbReference>
<keyword evidence="3" id="KW-0808">Transferase</keyword>
<keyword evidence="1" id="KW-0596">Phosphopantetheine</keyword>
<reference evidence="5" key="1">
    <citation type="journal article" date="2005" name="FEMS Microbiol. Lett.">
        <title>Genetic potential for secondary metabolite production in stromatolite communities.</title>
        <authorList>
            <person name="Burns B.P."/>
            <person name="Seifert A."/>
            <person name="Goh F."/>
            <person name="Pomati F."/>
            <person name="Jungblut A.D."/>
            <person name="Serhat A."/>
            <person name="Neilan B.A."/>
        </authorList>
    </citation>
    <scope>NUCLEOTIDE SEQUENCE</scope>
    <source>
        <strain evidence="5">HPC-31</strain>
    </source>
</reference>
<accession>Q5GF16</accession>
<dbReference type="InterPro" id="IPR016039">
    <property type="entry name" value="Thiolase-like"/>
</dbReference>
<dbReference type="PROSITE" id="PS00606">
    <property type="entry name" value="KS3_1"/>
    <property type="match status" value="1"/>
</dbReference>
<dbReference type="SMART" id="SM00825">
    <property type="entry name" value="PKS_KS"/>
    <property type="match status" value="1"/>
</dbReference>
<dbReference type="InterPro" id="IPR050091">
    <property type="entry name" value="PKS_NRPS_Biosynth_Enz"/>
</dbReference>
<dbReference type="Gene3D" id="3.40.47.10">
    <property type="match status" value="1"/>
</dbReference>
<dbReference type="InterPro" id="IPR018201">
    <property type="entry name" value="Ketoacyl_synth_AS"/>
</dbReference>
<evidence type="ECO:0000256" key="3">
    <source>
        <dbReference type="ARBA" id="ARBA00022679"/>
    </source>
</evidence>
<dbReference type="InterPro" id="IPR020841">
    <property type="entry name" value="PKS_Beta-ketoAc_synthase_dom"/>
</dbReference>
<dbReference type="PROSITE" id="PS52004">
    <property type="entry name" value="KS3_2"/>
    <property type="match status" value="1"/>
</dbReference>
<evidence type="ECO:0000256" key="1">
    <source>
        <dbReference type="ARBA" id="ARBA00022450"/>
    </source>
</evidence>
<dbReference type="Pfam" id="PF02801">
    <property type="entry name" value="Ketoacyl-synt_C"/>
    <property type="match status" value="1"/>
</dbReference>
<feature type="domain" description="Ketosynthase family 3 (KS3)" evidence="4">
    <location>
        <begin position="1"/>
        <end position="235"/>
    </location>
</feature>
<dbReference type="GO" id="GO:0071770">
    <property type="term" value="P:DIM/DIP cell wall layer assembly"/>
    <property type="evidence" value="ECO:0007669"/>
    <property type="project" value="TreeGrafter"/>
</dbReference>
<evidence type="ECO:0000256" key="2">
    <source>
        <dbReference type="ARBA" id="ARBA00022553"/>
    </source>
</evidence>
<dbReference type="GO" id="GO:0006633">
    <property type="term" value="P:fatty acid biosynthetic process"/>
    <property type="evidence" value="ECO:0007669"/>
    <property type="project" value="InterPro"/>
</dbReference>
<dbReference type="AlphaFoldDB" id="Q5GF16"/>
<feature type="non-terminal residue" evidence="5">
    <location>
        <position position="1"/>
    </location>
</feature>
<keyword evidence="2" id="KW-0597">Phosphoprotein</keyword>